<keyword evidence="5 10" id="KW-0297">G-protein coupled receptor</keyword>
<dbReference type="Gene3D" id="1.20.1070.10">
    <property type="entry name" value="Rhodopsin 7-helix transmembrane proteins"/>
    <property type="match status" value="1"/>
</dbReference>
<keyword evidence="2" id="KW-1003">Cell membrane</keyword>
<evidence type="ECO:0000256" key="9">
    <source>
        <dbReference type="ARBA" id="ARBA00023224"/>
    </source>
</evidence>
<evidence type="ECO:0000256" key="4">
    <source>
        <dbReference type="ARBA" id="ARBA00022989"/>
    </source>
</evidence>
<feature type="transmembrane region" description="Helical" evidence="11">
    <location>
        <begin position="127"/>
        <end position="148"/>
    </location>
</feature>
<keyword evidence="8" id="KW-0325">Glycoprotein</keyword>
<keyword evidence="14" id="KW-1185">Reference proteome</keyword>
<sequence length="297" mass="33804">MAQLQRAHVILICGFNIVSSPVAVVGNALIIATIWRNSSLRTPSYIFLDGIAITDFFTGLITQPAFIAYMFGNPSLFDNKTLRITALRIFNTIGRYFYSVTIVTATVMAIERWFYMSRRSFITVRRAYFIFATILLALVPFSMLRLWLVSQESIRDFFDLFTMGSLSVICLAITSFSYFKVFCIIKRQQLQVVAINQASQNLGQPAAVNLTKYRKSVSTILYILLLFWGTFLPQAICVSILFFSNNRADTKMAYSIFHVAATLCFLSSALNPLLYNCRLKDIRQEVKLLIRKIACKN</sequence>
<feature type="transmembrane region" description="Helical" evidence="11">
    <location>
        <begin position="255"/>
        <end position="275"/>
    </location>
</feature>
<gene>
    <name evidence="13" type="ORF">PEVE_00002651</name>
</gene>
<comment type="caution">
    <text evidence="13">The sequence shown here is derived from an EMBL/GenBank/DDBJ whole genome shotgun (WGS) entry which is preliminary data.</text>
</comment>
<evidence type="ECO:0000256" key="10">
    <source>
        <dbReference type="RuleBase" id="RU000688"/>
    </source>
</evidence>
<comment type="similarity">
    <text evidence="10">Belongs to the G-protein coupled receptor 1 family.</text>
</comment>
<reference evidence="13 14" key="1">
    <citation type="submission" date="2022-05" db="EMBL/GenBank/DDBJ databases">
        <authorList>
            <consortium name="Genoscope - CEA"/>
            <person name="William W."/>
        </authorList>
    </citation>
    <scope>NUCLEOTIDE SEQUENCE [LARGE SCALE GENOMIC DNA]</scope>
</reference>
<keyword evidence="6 11" id="KW-0472">Membrane</keyword>
<dbReference type="EMBL" id="CALNXI010001157">
    <property type="protein sequence ID" value="CAH3157878.1"/>
    <property type="molecule type" value="Genomic_DNA"/>
</dbReference>
<feature type="transmembrane region" description="Helical" evidence="11">
    <location>
        <begin position="46"/>
        <end position="71"/>
    </location>
</feature>
<evidence type="ECO:0000256" key="3">
    <source>
        <dbReference type="ARBA" id="ARBA00022692"/>
    </source>
</evidence>
<evidence type="ECO:0000256" key="11">
    <source>
        <dbReference type="SAM" id="Phobius"/>
    </source>
</evidence>
<evidence type="ECO:0000256" key="1">
    <source>
        <dbReference type="ARBA" id="ARBA00004651"/>
    </source>
</evidence>
<evidence type="ECO:0000313" key="13">
    <source>
        <dbReference type="EMBL" id="CAH3157878.1"/>
    </source>
</evidence>
<feature type="transmembrane region" description="Helical" evidence="11">
    <location>
        <begin position="6"/>
        <end position="34"/>
    </location>
</feature>
<evidence type="ECO:0000256" key="8">
    <source>
        <dbReference type="ARBA" id="ARBA00023180"/>
    </source>
</evidence>
<accession>A0ABN8Q6N7</accession>
<evidence type="ECO:0000313" key="14">
    <source>
        <dbReference type="Proteomes" id="UP001159427"/>
    </source>
</evidence>
<dbReference type="PANTHER" id="PTHR24246:SF27">
    <property type="entry name" value="ADENOSINE RECEPTOR, ISOFORM A"/>
    <property type="match status" value="1"/>
</dbReference>
<keyword evidence="7 10" id="KW-0675">Receptor</keyword>
<keyword evidence="3 10" id="KW-0812">Transmembrane</keyword>
<organism evidence="13 14">
    <name type="scientific">Porites evermanni</name>
    <dbReference type="NCBI Taxonomy" id="104178"/>
    <lineage>
        <taxon>Eukaryota</taxon>
        <taxon>Metazoa</taxon>
        <taxon>Cnidaria</taxon>
        <taxon>Anthozoa</taxon>
        <taxon>Hexacorallia</taxon>
        <taxon>Scleractinia</taxon>
        <taxon>Fungiina</taxon>
        <taxon>Poritidae</taxon>
        <taxon>Porites</taxon>
    </lineage>
</organism>
<feature type="transmembrane region" description="Helical" evidence="11">
    <location>
        <begin position="220"/>
        <end position="243"/>
    </location>
</feature>
<dbReference type="PROSITE" id="PS00237">
    <property type="entry name" value="G_PROTEIN_RECEP_F1_1"/>
    <property type="match status" value="1"/>
</dbReference>
<dbReference type="PANTHER" id="PTHR24246">
    <property type="entry name" value="OLFACTORY RECEPTOR AND ADENOSINE RECEPTOR"/>
    <property type="match status" value="1"/>
</dbReference>
<feature type="domain" description="G-protein coupled receptors family 1 profile" evidence="12">
    <location>
        <begin position="26"/>
        <end position="275"/>
    </location>
</feature>
<evidence type="ECO:0000259" key="12">
    <source>
        <dbReference type="PROSITE" id="PS50262"/>
    </source>
</evidence>
<name>A0ABN8Q6N7_9CNID</name>
<comment type="subcellular location">
    <subcellularLocation>
        <location evidence="1">Cell membrane</location>
        <topology evidence="1">Multi-pass membrane protein</topology>
    </subcellularLocation>
</comment>
<keyword evidence="4 11" id="KW-1133">Transmembrane helix</keyword>
<dbReference type="Proteomes" id="UP001159427">
    <property type="component" value="Unassembled WGS sequence"/>
</dbReference>
<protein>
    <recommendedName>
        <fullName evidence="12">G-protein coupled receptors family 1 profile domain-containing protein</fullName>
    </recommendedName>
</protein>
<dbReference type="PROSITE" id="PS50262">
    <property type="entry name" value="G_PROTEIN_RECEP_F1_2"/>
    <property type="match status" value="1"/>
</dbReference>
<dbReference type="CDD" id="cd00637">
    <property type="entry name" value="7tm_classA_rhodopsin-like"/>
    <property type="match status" value="1"/>
</dbReference>
<evidence type="ECO:0000256" key="5">
    <source>
        <dbReference type="ARBA" id="ARBA00023040"/>
    </source>
</evidence>
<evidence type="ECO:0000256" key="7">
    <source>
        <dbReference type="ARBA" id="ARBA00023170"/>
    </source>
</evidence>
<evidence type="ECO:0000256" key="2">
    <source>
        <dbReference type="ARBA" id="ARBA00022475"/>
    </source>
</evidence>
<proteinExistence type="inferred from homology"/>
<keyword evidence="9 10" id="KW-0807">Transducer</keyword>
<dbReference type="SUPFAM" id="SSF81321">
    <property type="entry name" value="Family A G protein-coupled receptor-like"/>
    <property type="match status" value="1"/>
</dbReference>
<dbReference type="InterPro" id="IPR000276">
    <property type="entry name" value="GPCR_Rhodpsn"/>
</dbReference>
<dbReference type="InterPro" id="IPR017452">
    <property type="entry name" value="GPCR_Rhodpsn_7TM"/>
</dbReference>
<feature type="transmembrane region" description="Helical" evidence="11">
    <location>
        <begin position="160"/>
        <end position="179"/>
    </location>
</feature>
<evidence type="ECO:0000256" key="6">
    <source>
        <dbReference type="ARBA" id="ARBA00023136"/>
    </source>
</evidence>
<feature type="transmembrane region" description="Helical" evidence="11">
    <location>
        <begin position="96"/>
        <end position="115"/>
    </location>
</feature>
<dbReference type="Pfam" id="PF00001">
    <property type="entry name" value="7tm_1"/>
    <property type="match status" value="1"/>
</dbReference>
<dbReference type="PRINTS" id="PR00237">
    <property type="entry name" value="GPCRRHODOPSN"/>
</dbReference>